<dbReference type="NCBIfam" id="TIGR00195">
    <property type="entry name" value="exoDNase_III"/>
    <property type="match status" value="1"/>
</dbReference>
<feature type="site" description="Transition state stabilizer" evidence="7">
    <location>
        <position position="154"/>
    </location>
</feature>
<dbReference type="PANTHER" id="PTHR22748">
    <property type="entry name" value="AP ENDONUCLEASE"/>
    <property type="match status" value="1"/>
</dbReference>
<evidence type="ECO:0000313" key="9">
    <source>
        <dbReference type="EMBL" id="TCP16541.1"/>
    </source>
</evidence>
<comment type="similarity">
    <text evidence="1">Belongs to the DNA repair enzymes AP/ExoA family.</text>
</comment>
<feature type="domain" description="Endonuclease/exonuclease/phosphatase" evidence="8">
    <location>
        <begin position="6"/>
        <end position="256"/>
    </location>
</feature>
<feature type="binding site" evidence="6">
    <location>
        <position position="255"/>
    </location>
    <ligand>
        <name>Mg(2+)</name>
        <dbReference type="ChEBI" id="CHEBI:18420"/>
        <label>1</label>
    </ligand>
</feature>
<dbReference type="GO" id="GO:0008081">
    <property type="term" value="F:phosphoric diester hydrolase activity"/>
    <property type="evidence" value="ECO:0007669"/>
    <property type="project" value="TreeGrafter"/>
</dbReference>
<evidence type="ECO:0000256" key="1">
    <source>
        <dbReference type="ARBA" id="ARBA00007092"/>
    </source>
</evidence>
<dbReference type="GO" id="GO:0046872">
    <property type="term" value="F:metal ion binding"/>
    <property type="evidence" value="ECO:0007669"/>
    <property type="project" value="UniProtKB-KW"/>
</dbReference>
<sequence>MFKLTSLNLNGIRSATRKGAEDWMASLRPDCICVQEIKAQAADIEGKFEELAGLRGYFHYAEKKGYSGVGIYTRHEPSDVVAGYGSPEFDAEGRYLELRFDTPARKLSVISAYFPSGASGEARQQAKFRFLAGFHPHLMQTKAEREFILCGDLNIAHQSIDLKNWRSNQKNSGFTPEERAWVSQLLHPTEPSGGLVDVYRRLQPEATDAAYTWWSNRGQAYANNVGWRLDYHLATPALAALAQAEHIYKGEKFSDHAPITVDYAFTL</sequence>
<protein>
    <submittedName>
        <fullName evidence="9">Exodeoxyribonuclease-3</fullName>
    </submittedName>
</protein>
<evidence type="ECO:0000313" key="10">
    <source>
        <dbReference type="Proteomes" id="UP000295182"/>
    </source>
</evidence>
<organism evidence="9 10">
    <name type="scientific">Simplicispira metamorpha</name>
    <dbReference type="NCBI Taxonomy" id="80881"/>
    <lineage>
        <taxon>Bacteria</taxon>
        <taxon>Pseudomonadati</taxon>
        <taxon>Pseudomonadota</taxon>
        <taxon>Betaproteobacteria</taxon>
        <taxon>Burkholderiales</taxon>
        <taxon>Comamonadaceae</taxon>
        <taxon>Simplicispira</taxon>
    </lineage>
</organism>
<dbReference type="InterPro" id="IPR005135">
    <property type="entry name" value="Endo/exonuclease/phosphatase"/>
</dbReference>
<dbReference type="PROSITE" id="PS51435">
    <property type="entry name" value="AP_NUCLEASE_F1_4"/>
    <property type="match status" value="1"/>
</dbReference>
<feature type="binding site" evidence="6">
    <location>
        <position position="152"/>
    </location>
    <ligand>
        <name>Mg(2+)</name>
        <dbReference type="ChEBI" id="CHEBI:18420"/>
        <label>1</label>
    </ligand>
</feature>
<feature type="binding site" evidence="6">
    <location>
        <position position="8"/>
    </location>
    <ligand>
        <name>Mg(2+)</name>
        <dbReference type="ChEBI" id="CHEBI:18420"/>
        <label>1</label>
    </ligand>
</feature>
<dbReference type="SUPFAM" id="SSF56219">
    <property type="entry name" value="DNase I-like"/>
    <property type="match status" value="1"/>
</dbReference>
<dbReference type="PANTHER" id="PTHR22748:SF6">
    <property type="entry name" value="DNA-(APURINIC OR APYRIMIDINIC SITE) ENDONUCLEASE"/>
    <property type="match status" value="1"/>
</dbReference>
<feature type="active site" description="Proton donor/acceptor" evidence="5">
    <location>
        <position position="152"/>
    </location>
</feature>
<keyword evidence="2 6" id="KW-0479">Metal-binding</keyword>
<feature type="binding site" evidence="6">
    <location>
        <position position="256"/>
    </location>
    <ligand>
        <name>Mg(2+)</name>
        <dbReference type="ChEBI" id="CHEBI:18420"/>
        <label>1</label>
    </ligand>
</feature>
<evidence type="ECO:0000256" key="6">
    <source>
        <dbReference type="PIRSR" id="PIRSR604808-2"/>
    </source>
</evidence>
<dbReference type="EMBL" id="SLXH01000017">
    <property type="protein sequence ID" value="TCP16541.1"/>
    <property type="molecule type" value="Genomic_DNA"/>
</dbReference>
<keyword evidence="6" id="KW-0464">Manganese</keyword>
<name>A0A4R2N6R0_9BURK</name>
<feature type="site" description="Important for catalytic activity" evidence="7">
    <location>
        <position position="230"/>
    </location>
</feature>
<evidence type="ECO:0000256" key="7">
    <source>
        <dbReference type="PIRSR" id="PIRSR604808-3"/>
    </source>
</evidence>
<dbReference type="GO" id="GO:0003906">
    <property type="term" value="F:DNA-(apurinic or apyrimidinic site) endonuclease activity"/>
    <property type="evidence" value="ECO:0007669"/>
    <property type="project" value="TreeGrafter"/>
</dbReference>
<comment type="cofactor">
    <cofactor evidence="6">
        <name>Mg(2+)</name>
        <dbReference type="ChEBI" id="CHEBI:18420"/>
    </cofactor>
    <cofactor evidence="6">
        <name>Mn(2+)</name>
        <dbReference type="ChEBI" id="CHEBI:29035"/>
    </cofactor>
    <text evidence="6">Probably binds two magnesium or manganese ions per subunit.</text>
</comment>
<reference evidence="9 10" key="1">
    <citation type="submission" date="2019-03" db="EMBL/GenBank/DDBJ databases">
        <title>Genomic Encyclopedia of Type Strains, Phase IV (KMG-IV): sequencing the most valuable type-strain genomes for metagenomic binning, comparative biology and taxonomic classification.</title>
        <authorList>
            <person name="Goeker M."/>
        </authorList>
    </citation>
    <scope>NUCLEOTIDE SEQUENCE [LARGE SCALE GENOMIC DNA]</scope>
    <source>
        <strain evidence="9 10">DSM 1837</strain>
    </source>
</reference>
<evidence type="ECO:0000256" key="5">
    <source>
        <dbReference type="PIRSR" id="PIRSR604808-1"/>
    </source>
</evidence>
<feature type="active site" description="Proton acceptor" evidence="5">
    <location>
        <position position="256"/>
    </location>
</feature>
<evidence type="ECO:0000259" key="8">
    <source>
        <dbReference type="Pfam" id="PF03372"/>
    </source>
</evidence>
<evidence type="ECO:0000256" key="2">
    <source>
        <dbReference type="ARBA" id="ARBA00022723"/>
    </source>
</evidence>
<keyword evidence="4 6" id="KW-0460">Magnesium</keyword>
<dbReference type="GO" id="GO:0008311">
    <property type="term" value="F:double-stranded DNA 3'-5' DNA exonuclease activity"/>
    <property type="evidence" value="ECO:0007669"/>
    <property type="project" value="TreeGrafter"/>
</dbReference>
<dbReference type="NCBIfam" id="TIGR00633">
    <property type="entry name" value="xth"/>
    <property type="match status" value="1"/>
</dbReference>
<feature type="site" description="Interaction with DNA substrate" evidence="7">
    <location>
        <position position="256"/>
    </location>
</feature>
<keyword evidence="3" id="KW-0378">Hydrolase</keyword>
<dbReference type="Proteomes" id="UP000295182">
    <property type="component" value="Unassembled WGS sequence"/>
</dbReference>
<evidence type="ECO:0000256" key="3">
    <source>
        <dbReference type="ARBA" id="ARBA00022801"/>
    </source>
</evidence>
<dbReference type="InterPro" id="IPR036691">
    <property type="entry name" value="Endo/exonu/phosph_ase_sf"/>
</dbReference>
<dbReference type="GO" id="GO:0006284">
    <property type="term" value="P:base-excision repair"/>
    <property type="evidence" value="ECO:0007669"/>
    <property type="project" value="TreeGrafter"/>
</dbReference>
<feature type="active site" evidence="5">
    <location>
        <position position="113"/>
    </location>
</feature>
<comment type="caution">
    <text evidence="9">The sequence shown here is derived from an EMBL/GenBank/DDBJ whole genome shotgun (WGS) entry which is preliminary data.</text>
</comment>
<dbReference type="InterPro" id="IPR004808">
    <property type="entry name" value="AP_endonuc_1"/>
</dbReference>
<dbReference type="RefSeq" id="WP_119013271.1">
    <property type="nucleotide sequence ID" value="NZ_QXNC01000014.1"/>
</dbReference>
<accession>A0A4R2N6R0</accession>
<feature type="binding site" evidence="6">
    <location>
        <position position="36"/>
    </location>
    <ligand>
        <name>Mg(2+)</name>
        <dbReference type="ChEBI" id="CHEBI:18420"/>
        <label>1</label>
    </ligand>
</feature>
<dbReference type="Gene3D" id="3.60.10.10">
    <property type="entry name" value="Endonuclease/exonuclease/phosphatase"/>
    <property type="match status" value="1"/>
</dbReference>
<keyword evidence="10" id="KW-1185">Reference proteome</keyword>
<dbReference type="CDD" id="cd10281">
    <property type="entry name" value="Nape_like_AP-endo"/>
    <property type="match status" value="1"/>
</dbReference>
<dbReference type="AlphaFoldDB" id="A0A4R2N6R0"/>
<dbReference type="Pfam" id="PF03372">
    <property type="entry name" value="Exo_endo_phos"/>
    <property type="match status" value="1"/>
</dbReference>
<gene>
    <name evidence="9" type="ORF">EV674_1177</name>
</gene>
<dbReference type="FunFam" id="3.60.10.10:FF:000026">
    <property type="entry name" value="Exodeoxyribonuclease III"/>
    <property type="match status" value="1"/>
</dbReference>
<evidence type="ECO:0000256" key="4">
    <source>
        <dbReference type="ARBA" id="ARBA00022842"/>
    </source>
</evidence>
<proteinExistence type="inferred from homology"/>
<feature type="binding site" evidence="6">
    <location>
        <position position="154"/>
    </location>
    <ligand>
        <name>Mg(2+)</name>
        <dbReference type="ChEBI" id="CHEBI:18420"/>
        <label>1</label>
    </ligand>
</feature>
<dbReference type="OrthoDB" id="9803914at2"/>